<keyword evidence="1" id="KW-0805">Transcription regulation</keyword>
<evidence type="ECO:0000313" key="7">
    <source>
        <dbReference type="Proteomes" id="UP000000268"/>
    </source>
</evidence>
<dbReference type="InterPro" id="IPR050239">
    <property type="entry name" value="Sigma-70_RNA_pol_init_factors"/>
</dbReference>
<dbReference type="InterPro" id="IPR007630">
    <property type="entry name" value="RNA_pol_sigma70_r4"/>
</dbReference>
<dbReference type="GO" id="GO:0006352">
    <property type="term" value="P:DNA-templated transcription initiation"/>
    <property type="evidence" value="ECO:0007669"/>
    <property type="project" value="InterPro"/>
</dbReference>
<evidence type="ECO:0000256" key="1">
    <source>
        <dbReference type="ARBA" id="ARBA00023015"/>
    </source>
</evidence>
<dbReference type="Pfam" id="PF04542">
    <property type="entry name" value="Sigma70_r2"/>
    <property type="match status" value="1"/>
</dbReference>
<dbReference type="InterPro" id="IPR036388">
    <property type="entry name" value="WH-like_DNA-bd_sf"/>
</dbReference>
<dbReference type="SUPFAM" id="SSF88946">
    <property type="entry name" value="Sigma2 domain of RNA polymerase sigma factors"/>
    <property type="match status" value="1"/>
</dbReference>
<proteinExistence type="predicted"/>
<dbReference type="NCBIfam" id="TIGR02937">
    <property type="entry name" value="sigma70-ECF"/>
    <property type="match status" value="1"/>
</dbReference>
<dbReference type="AlphaFoldDB" id="A8ZN67"/>
<keyword evidence="4" id="KW-0804">Transcription</keyword>
<evidence type="ECO:0000256" key="4">
    <source>
        <dbReference type="ARBA" id="ARBA00023163"/>
    </source>
</evidence>
<name>A8ZN67_ACAM1</name>
<feature type="domain" description="RNA polymerase sigma-70" evidence="5">
    <location>
        <begin position="235"/>
        <end position="261"/>
    </location>
</feature>
<dbReference type="HOGENOM" id="CLU_014793_3_5_3"/>
<dbReference type="Gene3D" id="1.10.10.10">
    <property type="entry name" value="Winged helix-like DNA-binding domain superfamily/Winged helix DNA-binding domain"/>
    <property type="match status" value="2"/>
</dbReference>
<keyword evidence="3" id="KW-0238">DNA-binding</keyword>
<dbReference type="OrthoDB" id="1185556at2"/>
<dbReference type="CDD" id="cd06171">
    <property type="entry name" value="Sigma70_r4"/>
    <property type="match status" value="1"/>
</dbReference>
<dbReference type="EMBL" id="CP000840">
    <property type="protein sequence ID" value="ABW32266.1"/>
    <property type="molecule type" value="Genomic_DNA"/>
</dbReference>
<geneLocation type="plasmid" evidence="6 7">
    <name>pREB3</name>
</geneLocation>
<dbReference type="Pfam" id="PF04545">
    <property type="entry name" value="Sigma70_r4"/>
    <property type="match status" value="1"/>
</dbReference>
<keyword evidence="6" id="KW-0614">Plasmid</keyword>
<organism evidence="6 7">
    <name type="scientific">Acaryochloris marina (strain MBIC 11017)</name>
    <dbReference type="NCBI Taxonomy" id="329726"/>
    <lineage>
        <taxon>Bacteria</taxon>
        <taxon>Bacillati</taxon>
        <taxon>Cyanobacteriota</taxon>
        <taxon>Cyanophyceae</taxon>
        <taxon>Acaryochloridales</taxon>
        <taxon>Acaryochloridaceae</taxon>
        <taxon>Acaryochloris</taxon>
    </lineage>
</organism>
<dbReference type="InterPro" id="IPR000943">
    <property type="entry name" value="RNA_pol_sigma70"/>
</dbReference>
<dbReference type="PRINTS" id="PR00046">
    <property type="entry name" value="SIGMA70FCT"/>
</dbReference>
<dbReference type="Gene3D" id="1.10.601.10">
    <property type="entry name" value="RNA Polymerase Primary Sigma Factor"/>
    <property type="match status" value="1"/>
</dbReference>
<evidence type="ECO:0000256" key="3">
    <source>
        <dbReference type="ARBA" id="ARBA00023125"/>
    </source>
</evidence>
<dbReference type="InterPro" id="IPR013324">
    <property type="entry name" value="RNA_pol_sigma_r3/r4-like"/>
</dbReference>
<dbReference type="Proteomes" id="UP000000268">
    <property type="component" value="Plasmid pREB3"/>
</dbReference>
<dbReference type="GO" id="GO:0016987">
    <property type="term" value="F:sigma factor activity"/>
    <property type="evidence" value="ECO:0007669"/>
    <property type="project" value="UniProtKB-KW"/>
</dbReference>
<keyword evidence="7" id="KW-1185">Reference proteome</keyword>
<sequence length="268" mass="31131">MITTPDSTQSYLQEIGRYPLLSPEEEINLARQVKAGNLRAKQRMIECNLRLVVSIAKKHQNRGLPLLDLIQEGNIGLSRAVEKFDLNQGCRFSTYAYWWIWQGITRALHNKTKMIRLPIHLNQLHSKIKRTYFQLNQEYGRQPSLDEVAYAMDIDPTHIQEQLQLSQEVISLDKFVSENQGDTLGELVAKDHSSQKYFENLMNKDELSKLMGHLSERQQFIIGQRFGLEDGQPKTLVEIAKLLDMSREGIRRIEKKAFQQLKKYAQFA</sequence>
<dbReference type="InterPro" id="IPR013325">
    <property type="entry name" value="RNA_pol_sigma_r2"/>
</dbReference>
<protein>
    <submittedName>
        <fullName evidence="6">RNA polymerase sigma-70 factor</fullName>
    </submittedName>
</protein>
<dbReference type="PROSITE" id="PS00716">
    <property type="entry name" value="SIGMA70_2"/>
    <property type="match status" value="1"/>
</dbReference>
<evidence type="ECO:0000256" key="2">
    <source>
        <dbReference type="ARBA" id="ARBA00023082"/>
    </source>
</evidence>
<dbReference type="PANTHER" id="PTHR30603:SF47">
    <property type="entry name" value="RNA POLYMERASE SIGMA FACTOR SIGD, CHLOROPLASTIC"/>
    <property type="match status" value="1"/>
</dbReference>
<dbReference type="InterPro" id="IPR007627">
    <property type="entry name" value="RNA_pol_sigma70_r2"/>
</dbReference>
<dbReference type="InterPro" id="IPR007624">
    <property type="entry name" value="RNA_pol_sigma70_r3"/>
</dbReference>
<dbReference type="KEGG" id="amr:AM1_C0339"/>
<dbReference type="PANTHER" id="PTHR30603">
    <property type="entry name" value="RNA POLYMERASE SIGMA FACTOR RPO"/>
    <property type="match status" value="1"/>
</dbReference>
<dbReference type="InterPro" id="IPR014284">
    <property type="entry name" value="RNA_pol_sigma-70_dom"/>
</dbReference>
<gene>
    <name evidence="6" type="primary">rpoD</name>
    <name evidence="6" type="ordered locus">AM1_C0339</name>
</gene>
<accession>A8ZN67</accession>
<dbReference type="GO" id="GO:0003677">
    <property type="term" value="F:DNA binding"/>
    <property type="evidence" value="ECO:0007669"/>
    <property type="project" value="UniProtKB-KW"/>
</dbReference>
<evidence type="ECO:0000259" key="5">
    <source>
        <dbReference type="PROSITE" id="PS00716"/>
    </source>
</evidence>
<dbReference type="Pfam" id="PF00140">
    <property type="entry name" value="Sigma70_r1_2"/>
    <property type="match status" value="1"/>
</dbReference>
<dbReference type="RefSeq" id="WP_012167582.1">
    <property type="nucleotide sequence ID" value="NC_009928.1"/>
</dbReference>
<reference evidence="6 7" key="1">
    <citation type="journal article" date="2008" name="Proc. Natl. Acad. Sci. U.S.A.">
        <title>Niche adaptation and genome expansion in the chlorophyll d-producing cyanobacterium Acaryochloris marina.</title>
        <authorList>
            <person name="Swingley W.D."/>
            <person name="Chen M."/>
            <person name="Cheung P.C."/>
            <person name="Conrad A.L."/>
            <person name="Dejesa L.C."/>
            <person name="Hao J."/>
            <person name="Honchak B.M."/>
            <person name="Karbach L.E."/>
            <person name="Kurdoglu A."/>
            <person name="Lahiri S."/>
            <person name="Mastrian S.D."/>
            <person name="Miyashita H."/>
            <person name="Page L."/>
            <person name="Ramakrishna P."/>
            <person name="Satoh S."/>
            <person name="Sattley W.M."/>
            <person name="Shimada Y."/>
            <person name="Taylor H.L."/>
            <person name="Tomo T."/>
            <person name="Tsuchiya T."/>
            <person name="Wang Z.T."/>
            <person name="Raymond J."/>
            <person name="Mimuro M."/>
            <person name="Blankenship R.E."/>
            <person name="Touchman J.W."/>
        </authorList>
    </citation>
    <scope>NUCLEOTIDE SEQUENCE [LARGE SCALE GENOMIC DNA]</scope>
    <source>
        <strain evidence="7">MBIC 11017</strain>
        <plasmid evidence="7">Plasmid pREB3</plasmid>
    </source>
</reference>
<dbReference type="InterPro" id="IPR009042">
    <property type="entry name" value="RNA_pol_sigma70_r1_2"/>
</dbReference>
<dbReference type="PIRSF" id="PIRSF000770">
    <property type="entry name" value="RNA_pol_sigma-SigE/K"/>
    <property type="match status" value="1"/>
</dbReference>
<dbReference type="Pfam" id="PF04539">
    <property type="entry name" value="Sigma70_r3"/>
    <property type="match status" value="1"/>
</dbReference>
<evidence type="ECO:0000313" key="6">
    <source>
        <dbReference type="EMBL" id="ABW32266.1"/>
    </source>
</evidence>
<dbReference type="SUPFAM" id="SSF88659">
    <property type="entry name" value="Sigma3 and sigma4 domains of RNA polymerase sigma factors"/>
    <property type="match status" value="2"/>
</dbReference>
<keyword evidence="2" id="KW-0731">Sigma factor</keyword>